<dbReference type="AlphaFoldDB" id="A0A7X0VI07"/>
<dbReference type="Gene3D" id="3.40.190.10">
    <property type="entry name" value="Periplasmic binding protein-like II"/>
    <property type="match status" value="1"/>
</dbReference>
<protein>
    <submittedName>
        <fullName evidence="1">Extracellular solute-binding protein</fullName>
    </submittedName>
</protein>
<dbReference type="SUPFAM" id="SSF53850">
    <property type="entry name" value="Periplasmic binding protein-like II"/>
    <property type="match status" value="1"/>
</dbReference>
<gene>
    <name evidence="1" type="ORF">H7C19_21120</name>
</gene>
<dbReference type="Pfam" id="PF01547">
    <property type="entry name" value="SBP_bac_1"/>
    <property type="match status" value="1"/>
</dbReference>
<sequence>MHNPNQVRYKKWVAGLAALIAILPVLSACSFGSKDNPNERRTLRIGMAYGSKDSEEYYRRDLTDMFELTHKNIDIEFVNAIDYSDMQFATEEERKKAQQVDPNEKLRGIMTGDNPVDVVLTDLGSLSKLVEDNLLKPLDPYIKEDKMDLSDFLPNVLDAIREQGNGQLYGLSPTFYSSALFYNKKLFAKANVNPPTDGMSWDDVFTLARSMKSGTGKDAVYGFNLSSWGGGLNYYDVQYQYADPLKLRMFDAAGEKMTVNTEQWKKALSKPFNLYKDHVMPHPEDFQNNNNDGRYNPYQNRPFFQGKVAMEIGGYYNVNDLIAYNKNVDKMKGAEKLEWDVVTLPSHPEAQGGGNIGLGSLLVINAKGHNPKDAWEFIKHYNSEEVAKFKARSNSELSVRQKYIKPKDGENYHVEAFTSVKPGSYARSDADVKLYQERPNLNMIQEIGQIYFQQATEGKISLDDALAKWETKGNDLLQKIKLNPTGDLNAEMDSLRQESMGGMSGERAMVRAAAGG</sequence>
<dbReference type="Proteomes" id="UP000547209">
    <property type="component" value="Unassembled WGS sequence"/>
</dbReference>
<evidence type="ECO:0000313" key="1">
    <source>
        <dbReference type="EMBL" id="MBB6673179.1"/>
    </source>
</evidence>
<dbReference type="RefSeq" id="WP_185671034.1">
    <property type="nucleotide sequence ID" value="NZ_JACJVP010000034.1"/>
</dbReference>
<dbReference type="PANTHER" id="PTHR43649:SF12">
    <property type="entry name" value="DIACETYLCHITOBIOSE BINDING PROTEIN DASA"/>
    <property type="match status" value="1"/>
</dbReference>
<dbReference type="InterPro" id="IPR050490">
    <property type="entry name" value="Bact_solute-bd_prot1"/>
</dbReference>
<comment type="caution">
    <text evidence="1">The sequence shown here is derived from an EMBL/GenBank/DDBJ whole genome shotgun (WGS) entry which is preliminary data.</text>
</comment>
<organism evidence="1 2">
    <name type="scientific">Cohnella nanjingensis</name>
    <dbReference type="NCBI Taxonomy" id="1387779"/>
    <lineage>
        <taxon>Bacteria</taxon>
        <taxon>Bacillati</taxon>
        <taxon>Bacillota</taxon>
        <taxon>Bacilli</taxon>
        <taxon>Bacillales</taxon>
        <taxon>Paenibacillaceae</taxon>
        <taxon>Cohnella</taxon>
    </lineage>
</organism>
<keyword evidence="2" id="KW-1185">Reference proteome</keyword>
<dbReference type="InterPro" id="IPR006059">
    <property type="entry name" value="SBP"/>
</dbReference>
<name>A0A7X0VI07_9BACL</name>
<reference evidence="1 2" key="1">
    <citation type="submission" date="2020-08" db="EMBL/GenBank/DDBJ databases">
        <title>Cohnella phylogeny.</title>
        <authorList>
            <person name="Dunlap C."/>
        </authorList>
    </citation>
    <scope>NUCLEOTIDE SEQUENCE [LARGE SCALE GENOMIC DNA]</scope>
    <source>
        <strain evidence="1 2">DSM 28246</strain>
    </source>
</reference>
<proteinExistence type="predicted"/>
<accession>A0A7X0VI07</accession>
<dbReference type="EMBL" id="JACJVP010000034">
    <property type="protein sequence ID" value="MBB6673179.1"/>
    <property type="molecule type" value="Genomic_DNA"/>
</dbReference>
<dbReference type="PANTHER" id="PTHR43649">
    <property type="entry name" value="ARABINOSE-BINDING PROTEIN-RELATED"/>
    <property type="match status" value="1"/>
</dbReference>
<evidence type="ECO:0000313" key="2">
    <source>
        <dbReference type="Proteomes" id="UP000547209"/>
    </source>
</evidence>